<gene>
    <name evidence="2" type="primary">LIPJ</name>
</gene>
<evidence type="ECO:0000313" key="1">
    <source>
        <dbReference type="Proteomes" id="UP001732780"/>
    </source>
</evidence>
<keyword evidence="1" id="KW-1185">Reference proteome</keyword>
<accession>A0AC58R6E2</accession>
<evidence type="ECO:0000313" key="2">
    <source>
        <dbReference type="RefSeq" id="XP_074230101.1"/>
    </source>
</evidence>
<protein>
    <submittedName>
        <fullName evidence="2">Lipase member J isoform X1</fullName>
    </submittedName>
</protein>
<dbReference type="RefSeq" id="XP_074230101.1">
    <property type="nucleotide sequence ID" value="XM_074374000.1"/>
</dbReference>
<name>A0AC58R6E2_CAMBA</name>
<reference evidence="2" key="1">
    <citation type="submission" date="2025-08" db="UniProtKB">
        <authorList>
            <consortium name="RefSeq"/>
        </authorList>
    </citation>
    <scope>IDENTIFICATION</scope>
    <source>
        <tissue evidence="2">Blood</tissue>
    </source>
</reference>
<dbReference type="Proteomes" id="UP001732780">
    <property type="component" value="Chromosome 11"/>
</dbReference>
<proteinExistence type="predicted"/>
<organism evidence="1 2">
    <name type="scientific">Camelus bactrianus</name>
    <name type="common">Bactrian camel</name>
    <dbReference type="NCBI Taxonomy" id="9837"/>
    <lineage>
        <taxon>Eukaryota</taxon>
        <taxon>Metazoa</taxon>
        <taxon>Chordata</taxon>
        <taxon>Craniata</taxon>
        <taxon>Vertebrata</taxon>
        <taxon>Euteleostomi</taxon>
        <taxon>Mammalia</taxon>
        <taxon>Eutheria</taxon>
        <taxon>Laurasiatheria</taxon>
        <taxon>Artiodactyla</taxon>
        <taxon>Tylopoda</taxon>
        <taxon>Camelidae</taxon>
        <taxon>Camelus</taxon>
    </lineage>
</organism>
<sequence length="945" mass="109511">MAINTHLSLITVNVNGLNAPVKRHRVADWIIKQEPSICCIQETHFREKDTYRLRVKGWKRIFHANGKAKKAGVAVLISDKIDFKTKAIKKDKEGHFIMIKGVIQDEDITLVNIYAPNIGAPKYIQELLTEIKGDIDGNTIIVGDFNTALTSLDRSSRQKINKATEKLNTTIEKLDLVDIFRALHPQKIGYTFFSSAHGTFSRIDHVLGHKRNLNNFKKIEIISSIFTDHNAMKLEINNRETKEKKRKAWRLNNMLLKKQWINEEIKAEIKKYLETNENESTTTQNLWDTAKAVLRGKFTAIQAFLKKEEQSQINNLTHHLNELEKEEQKAPKSSRRKEIIKIRGELNTIEINKTIEKINQTKSRFFEKVNKIDKPLAKLTKKKKERAQISKIRKENGEITTNKIEIQNIKGEYYEKLYGTKLDNLEEMDKFLETYCPPKLNQEESEHLNNPITRKEIEIAIKNLPTNKSPGPDGFSGEFYQTYKEELIPVLLKLFQTIEKEGILPNSFYEATITLIPKPGKDTTKKENYRPISLMNIEAKILTKILANRIQQHVKKIIHHDQVGFIPGTQGWFNICKSINVIHHINKRKDKNHMIISIDAEKAFDKIQHPFMIKTLAKVGIEGTYLNIIKAIYDKPTASIVLNGEKLKSFPLKSGTRQGCPLSPLLFNIVLEVLATAVRQEKEIKGIQIGKEEVKVSLYADDMLLYIENPKRSTQKLLELIEEFSKVAGYKINVQKSVAFLYTNDKSTEEESKETIPFKITPKVIKYLGINLTKEVKELYTENYKPLMKEFKEDFKQWKDIPCSWIGRINIVKMVTLPKEIYRFNAIPIQLPRTYFTELEQIIIKFIWNHQRPRIAKALLKRKKEAGGITLPDFRQYYRATVIKTAWYWYQNRHIDQWNRIESPEMNHKLLVNSSSTKEARIYNGIKTVSSANGVGKTGQQHVKQ</sequence>